<keyword evidence="3" id="KW-0687">Ribonucleoprotein</keyword>
<dbReference type="Pfam" id="PF01016">
    <property type="entry name" value="Ribosomal_L27"/>
    <property type="match status" value="1"/>
</dbReference>
<gene>
    <name evidence="5" type="ORF">HYPSUDRAFT_59158</name>
</gene>
<dbReference type="InterPro" id="IPR018261">
    <property type="entry name" value="Ribosomal_bL27_CS"/>
</dbReference>
<dbReference type="Proteomes" id="UP000054270">
    <property type="component" value="Unassembled WGS sequence"/>
</dbReference>
<name>A0A0D2KJL3_HYPSF</name>
<dbReference type="PANTHER" id="PTHR15893:SF0">
    <property type="entry name" value="LARGE RIBOSOMAL SUBUNIT PROTEIN BL27M"/>
    <property type="match status" value="1"/>
</dbReference>
<dbReference type="SUPFAM" id="SSF110324">
    <property type="entry name" value="Ribosomal L27 protein-like"/>
    <property type="match status" value="1"/>
</dbReference>
<protein>
    <recommendedName>
        <fullName evidence="4">Large ribosomal subunit protein bL27m</fullName>
    </recommendedName>
</protein>
<proteinExistence type="inferred from homology"/>
<evidence type="ECO:0000256" key="4">
    <source>
        <dbReference type="ARBA" id="ARBA00035267"/>
    </source>
</evidence>
<accession>A0A0D2KJL3</accession>
<dbReference type="EMBL" id="KN817664">
    <property type="protein sequence ID" value="KJA14822.1"/>
    <property type="molecule type" value="Genomic_DNA"/>
</dbReference>
<keyword evidence="2" id="KW-0689">Ribosomal protein</keyword>
<dbReference type="GO" id="GO:0006412">
    <property type="term" value="P:translation"/>
    <property type="evidence" value="ECO:0007669"/>
    <property type="project" value="InterPro"/>
</dbReference>
<dbReference type="Gene3D" id="2.40.50.100">
    <property type="match status" value="1"/>
</dbReference>
<dbReference type="InterPro" id="IPR001684">
    <property type="entry name" value="Ribosomal_bL27"/>
</dbReference>
<dbReference type="STRING" id="945553.A0A0D2KJL3"/>
<dbReference type="PANTHER" id="PTHR15893">
    <property type="entry name" value="RIBOSOMAL PROTEIN L27"/>
    <property type="match status" value="1"/>
</dbReference>
<evidence type="ECO:0000256" key="2">
    <source>
        <dbReference type="ARBA" id="ARBA00022980"/>
    </source>
</evidence>
<organism evidence="5 6">
    <name type="scientific">Hypholoma sublateritium (strain FD-334 SS-4)</name>
    <dbReference type="NCBI Taxonomy" id="945553"/>
    <lineage>
        <taxon>Eukaryota</taxon>
        <taxon>Fungi</taxon>
        <taxon>Dikarya</taxon>
        <taxon>Basidiomycota</taxon>
        <taxon>Agaricomycotina</taxon>
        <taxon>Agaricomycetes</taxon>
        <taxon>Agaricomycetidae</taxon>
        <taxon>Agaricales</taxon>
        <taxon>Agaricineae</taxon>
        <taxon>Strophariaceae</taxon>
        <taxon>Hypholoma</taxon>
    </lineage>
</organism>
<evidence type="ECO:0000313" key="5">
    <source>
        <dbReference type="EMBL" id="KJA14822.1"/>
    </source>
</evidence>
<dbReference type="OMA" id="FYKDAQH"/>
<keyword evidence="6" id="KW-1185">Reference proteome</keyword>
<sequence>MSFLTRLLGPARSPFTVLGAIRTATKRAGGTVHNHGGSPGKRLGVKKFSDQYVIPGNIIVRQRGSLFHPGQHVKMGRDHTIYATVPGFVRFYKKRHMLGERSFVGVVLERGDVLPRDESSRGRSRFCGLIDRNSVESTAESP</sequence>
<dbReference type="OrthoDB" id="1867012at2759"/>
<dbReference type="GO" id="GO:0005762">
    <property type="term" value="C:mitochondrial large ribosomal subunit"/>
    <property type="evidence" value="ECO:0007669"/>
    <property type="project" value="TreeGrafter"/>
</dbReference>
<evidence type="ECO:0000313" key="6">
    <source>
        <dbReference type="Proteomes" id="UP000054270"/>
    </source>
</evidence>
<dbReference type="AlphaFoldDB" id="A0A0D2KJL3"/>
<dbReference type="GO" id="GO:0003735">
    <property type="term" value="F:structural constituent of ribosome"/>
    <property type="evidence" value="ECO:0007669"/>
    <property type="project" value="InterPro"/>
</dbReference>
<evidence type="ECO:0000256" key="1">
    <source>
        <dbReference type="ARBA" id="ARBA00010797"/>
    </source>
</evidence>
<dbReference type="PRINTS" id="PR00063">
    <property type="entry name" value="RIBOSOMALL27"/>
</dbReference>
<reference evidence="6" key="1">
    <citation type="submission" date="2014-04" db="EMBL/GenBank/DDBJ databases">
        <title>Evolutionary Origins and Diversification of the Mycorrhizal Mutualists.</title>
        <authorList>
            <consortium name="DOE Joint Genome Institute"/>
            <consortium name="Mycorrhizal Genomics Consortium"/>
            <person name="Kohler A."/>
            <person name="Kuo A."/>
            <person name="Nagy L.G."/>
            <person name="Floudas D."/>
            <person name="Copeland A."/>
            <person name="Barry K.W."/>
            <person name="Cichocki N."/>
            <person name="Veneault-Fourrey C."/>
            <person name="LaButti K."/>
            <person name="Lindquist E.A."/>
            <person name="Lipzen A."/>
            <person name="Lundell T."/>
            <person name="Morin E."/>
            <person name="Murat C."/>
            <person name="Riley R."/>
            <person name="Ohm R."/>
            <person name="Sun H."/>
            <person name="Tunlid A."/>
            <person name="Henrissat B."/>
            <person name="Grigoriev I.V."/>
            <person name="Hibbett D.S."/>
            <person name="Martin F."/>
        </authorList>
    </citation>
    <scope>NUCLEOTIDE SEQUENCE [LARGE SCALE GENOMIC DNA]</scope>
    <source>
        <strain evidence="6">FD-334 SS-4</strain>
    </source>
</reference>
<dbReference type="PROSITE" id="PS00831">
    <property type="entry name" value="RIBOSOMAL_L27"/>
    <property type="match status" value="1"/>
</dbReference>
<evidence type="ECO:0000256" key="3">
    <source>
        <dbReference type="ARBA" id="ARBA00023274"/>
    </source>
</evidence>
<comment type="similarity">
    <text evidence="1">Belongs to the bacterial ribosomal protein bL27 family.</text>
</comment>